<dbReference type="EMBL" id="CAJVPJ010004145">
    <property type="protein sequence ID" value="CAG8648958.1"/>
    <property type="molecule type" value="Genomic_DNA"/>
</dbReference>
<name>A0A9N9DR23_9GLOM</name>
<feature type="coiled-coil region" evidence="1">
    <location>
        <begin position="41"/>
        <end position="92"/>
    </location>
</feature>
<feature type="non-terminal residue" evidence="2">
    <location>
        <position position="93"/>
    </location>
</feature>
<protein>
    <submittedName>
        <fullName evidence="2">8558_t:CDS:1</fullName>
    </submittedName>
</protein>
<accession>A0A9N9DR23</accession>
<dbReference type="AlphaFoldDB" id="A0A9N9DR23"/>
<dbReference type="OrthoDB" id="10396749at2759"/>
<keyword evidence="3" id="KW-1185">Reference proteome</keyword>
<evidence type="ECO:0000313" key="2">
    <source>
        <dbReference type="EMBL" id="CAG8648958.1"/>
    </source>
</evidence>
<keyword evidence="1" id="KW-0175">Coiled coil</keyword>
<proteinExistence type="predicted"/>
<evidence type="ECO:0000256" key="1">
    <source>
        <dbReference type="SAM" id="Coils"/>
    </source>
</evidence>
<reference evidence="2" key="1">
    <citation type="submission" date="2021-06" db="EMBL/GenBank/DDBJ databases">
        <authorList>
            <person name="Kallberg Y."/>
            <person name="Tangrot J."/>
            <person name="Rosling A."/>
        </authorList>
    </citation>
    <scope>NUCLEOTIDE SEQUENCE</scope>
    <source>
        <strain evidence="2">IA702</strain>
    </source>
</reference>
<evidence type="ECO:0000313" key="3">
    <source>
        <dbReference type="Proteomes" id="UP000789572"/>
    </source>
</evidence>
<organism evidence="2 3">
    <name type="scientific">Paraglomus occultum</name>
    <dbReference type="NCBI Taxonomy" id="144539"/>
    <lineage>
        <taxon>Eukaryota</taxon>
        <taxon>Fungi</taxon>
        <taxon>Fungi incertae sedis</taxon>
        <taxon>Mucoromycota</taxon>
        <taxon>Glomeromycotina</taxon>
        <taxon>Glomeromycetes</taxon>
        <taxon>Paraglomerales</taxon>
        <taxon>Paraglomeraceae</taxon>
        <taxon>Paraglomus</taxon>
    </lineage>
</organism>
<sequence length="93" mass="10790">VLVAPAFSEGMDDEVLSSTSEIILTNETDMISDLVDYMSTISELNIGEEEYKRRIEDLKLRLKEYENISNEVQDLKISIQELHKEIEARDQRL</sequence>
<feature type="non-terminal residue" evidence="2">
    <location>
        <position position="1"/>
    </location>
</feature>
<gene>
    <name evidence="2" type="ORF">POCULU_LOCUS9843</name>
</gene>
<dbReference type="Proteomes" id="UP000789572">
    <property type="component" value="Unassembled WGS sequence"/>
</dbReference>
<comment type="caution">
    <text evidence="2">The sequence shown here is derived from an EMBL/GenBank/DDBJ whole genome shotgun (WGS) entry which is preliminary data.</text>
</comment>